<feature type="compositionally biased region" description="Polar residues" evidence="1">
    <location>
        <begin position="298"/>
        <end position="308"/>
    </location>
</feature>
<evidence type="ECO:0000259" key="2">
    <source>
        <dbReference type="PROSITE" id="PS50878"/>
    </source>
</evidence>
<name>A0A2Z6MXE6_TRISU</name>
<feature type="region of interest" description="Disordered" evidence="1">
    <location>
        <begin position="229"/>
        <end position="270"/>
    </location>
</feature>
<dbReference type="PROSITE" id="PS50878">
    <property type="entry name" value="RT_POL"/>
    <property type="match status" value="1"/>
</dbReference>
<dbReference type="PANTHER" id="PTHR46890:SF48">
    <property type="entry name" value="RNA-DIRECTED DNA POLYMERASE"/>
    <property type="match status" value="1"/>
</dbReference>
<organism evidence="3 4">
    <name type="scientific">Trifolium subterraneum</name>
    <name type="common">Subterranean clover</name>
    <dbReference type="NCBI Taxonomy" id="3900"/>
    <lineage>
        <taxon>Eukaryota</taxon>
        <taxon>Viridiplantae</taxon>
        <taxon>Streptophyta</taxon>
        <taxon>Embryophyta</taxon>
        <taxon>Tracheophyta</taxon>
        <taxon>Spermatophyta</taxon>
        <taxon>Magnoliopsida</taxon>
        <taxon>eudicotyledons</taxon>
        <taxon>Gunneridae</taxon>
        <taxon>Pentapetalae</taxon>
        <taxon>rosids</taxon>
        <taxon>fabids</taxon>
        <taxon>Fabales</taxon>
        <taxon>Fabaceae</taxon>
        <taxon>Papilionoideae</taxon>
        <taxon>50 kb inversion clade</taxon>
        <taxon>NPAAA clade</taxon>
        <taxon>Hologalegina</taxon>
        <taxon>IRL clade</taxon>
        <taxon>Trifolieae</taxon>
        <taxon>Trifolium</taxon>
    </lineage>
</organism>
<dbReference type="AlphaFoldDB" id="A0A2Z6MXE6"/>
<dbReference type="OrthoDB" id="1938551at2759"/>
<dbReference type="Pfam" id="PF00078">
    <property type="entry name" value="RVT_1"/>
    <property type="match status" value="1"/>
</dbReference>
<protein>
    <recommendedName>
        <fullName evidence="2">Reverse transcriptase domain-containing protein</fullName>
    </recommendedName>
</protein>
<feature type="compositionally biased region" description="Basic residues" evidence="1">
    <location>
        <begin position="361"/>
        <end position="377"/>
    </location>
</feature>
<dbReference type="InterPro" id="IPR043502">
    <property type="entry name" value="DNA/RNA_pol_sf"/>
</dbReference>
<evidence type="ECO:0000313" key="4">
    <source>
        <dbReference type="Proteomes" id="UP000242715"/>
    </source>
</evidence>
<dbReference type="InterPro" id="IPR000477">
    <property type="entry name" value="RT_dom"/>
</dbReference>
<dbReference type="InterPro" id="IPR036691">
    <property type="entry name" value="Endo/exonu/phosph_ase_sf"/>
</dbReference>
<dbReference type="EMBL" id="DF973616">
    <property type="protein sequence ID" value="GAU36101.1"/>
    <property type="molecule type" value="Genomic_DNA"/>
</dbReference>
<dbReference type="PANTHER" id="PTHR46890">
    <property type="entry name" value="NON-LTR RETROLELEMENT REVERSE TRANSCRIPTASE-LIKE PROTEIN-RELATED"/>
    <property type="match status" value="1"/>
</dbReference>
<evidence type="ECO:0000313" key="3">
    <source>
        <dbReference type="EMBL" id="GAU36101.1"/>
    </source>
</evidence>
<feature type="compositionally biased region" description="Basic and acidic residues" evidence="1">
    <location>
        <begin position="309"/>
        <end position="318"/>
    </location>
</feature>
<feature type="region of interest" description="Disordered" evidence="1">
    <location>
        <begin position="360"/>
        <end position="386"/>
    </location>
</feature>
<dbReference type="InterPro" id="IPR052343">
    <property type="entry name" value="Retrotransposon-Effector_Assoc"/>
</dbReference>
<evidence type="ECO:0000256" key="1">
    <source>
        <dbReference type="SAM" id="MobiDB-lite"/>
    </source>
</evidence>
<dbReference type="SUPFAM" id="SSF56672">
    <property type="entry name" value="DNA/RNA polymerases"/>
    <property type="match status" value="1"/>
</dbReference>
<proteinExistence type="predicted"/>
<accession>A0A2Z6MXE6</accession>
<feature type="region of interest" description="Disordered" evidence="1">
    <location>
        <begin position="286"/>
        <end position="337"/>
    </location>
</feature>
<dbReference type="Proteomes" id="UP000242715">
    <property type="component" value="Unassembled WGS sequence"/>
</dbReference>
<dbReference type="Gene3D" id="3.60.10.10">
    <property type="entry name" value="Endonuclease/exonuclease/phosphatase"/>
    <property type="match status" value="1"/>
</dbReference>
<keyword evidence="4" id="KW-1185">Reference proteome</keyword>
<feature type="domain" description="Reverse transcriptase" evidence="2">
    <location>
        <begin position="868"/>
        <end position="1125"/>
    </location>
</feature>
<feature type="compositionally biased region" description="Basic and acidic residues" evidence="1">
    <location>
        <begin position="236"/>
        <end position="247"/>
    </location>
</feature>
<gene>
    <name evidence="3" type="ORF">TSUD_277120</name>
</gene>
<dbReference type="CDD" id="cd01650">
    <property type="entry name" value="RT_nLTR_like"/>
    <property type="match status" value="1"/>
</dbReference>
<sequence>MRQVVLTSDTEKDGPGHQEGVHVGDSLVKLGAQQELVVQNEGQKIGDGPSPKNLGTLSAVAQEKEKRILLRFNDIEIIPMGADKVFVRSSEGIDSMSIVSKAEEFFKLVFSSWMRWDKVVQPYHRGAFLRTDNCSADRDKLDFARVLLATPKLDLINRVEKVMVDGVLAEIKIVEEWGYAKGEDTCLFEEGIATEASQSDCEEGHIEPDVCRNVDMLVDKITVGLEEAAEEVANGRGDEVSSDKHDGNTSGVGDSKGESEQSVGIPSPVCDNIDVQKVCPHGDAGNGDLKVGGAPLQTDPQACPTTRKTNGESRRDADNQVQNNRANSCPPVATRSVTSGPWSLEWLHDHDHGEVGVTFSARKRGNKGGHQRLRQKKVGISEPKRRKAGGVLRHPLHSLKKVARLPRDDRVEVLKVLNKSMLRRRRRVNRLCSESNQANTEESSSSVSNNNYWKNWVAMQGNDQMVLEDVREFSNSIGVNFKGDNANMFSALSRADKSKKIISWNVRGLGGLEKRKEVRGLLTIWDSSEVEVWSSENRDHVLRCHGRFTKSGEEFVVANVYAPYDDGAKLGLWGSLSARIQSMGRRRLCVCGDFNAVKLIDERRSSRGGPRSLDHIPFNSLIDDNNLIDLPLCSRKFTWFKGDGLSISRPDRFLLSEEWCLTWPNCTQTARLRGLSDHCSLVLSANEDDWGPRPSRMLKCWRDVSCYKGFVKDKWNSFQVDGWGGFVLKEKLRMIKTALKDWHTAHTQNLPSRIDSLKARLSTLDLKGEEEALSEAEIDELHRAVFSHFASHFKAINMERPGVDNLHFKRLNQLECSSLTKPFSEAEVKSAVWDCDSYKSPGPDGVNFGFIKDFWVELRGDVMRFIAEFHRNGKLTKGLNSTFIALIPKIDSPQRLNNFRPISLVGSLYKILAKVLANRLRSVIGSVIYESQTAFVKDRQILDGILIANEVVDEARKSKKELMLFKVDFEKAYDSVDWGYLDDVMGRMSFSVLWRKWIKECGCTATASVLVNGSPTDKFPLERGLRQGDPLSPFHFLLEAEGLNVLMEAAVASNLFTGYSIGERDSVSVSHLQFADDTLLWRRQLWVWEEEMLRECQILLLNITLQVQSSDRWQWQPDPDEGYTVRGAYQLLTSQVSATMDDAETLIWHSQVPLKVSIFAWRLLRDRQSRSITYSSLAVPLDPFGLYRWISGAAFLYAAHLACVCLGRVDKKKSSLISRLDKQFPSVVGQDQAFLF</sequence>
<reference evidence="4" key="1">
    <citation type="journal article" date="2017" name="Front. Plant Sci.">
        <title>Climate Clever Clovers: New Paradigm to Reduce the Environmental Footprint of Ruminants by Breeding Low Methanogenic Forages Utilizing Haplotype Variation.</title>
        <authorList>
            <person name="Kaur P."/>
            <person name="Appels R."/>
            <person name="Bayer P.E."/>
            <person name="Keeble-Gagnere G."/>
            <person name="Wang J."/>
            <person name="Hirakawa H."/>
            <person name="Shirasawa K."/>
            <person name="Vercoe P."/>
            <person name="Stefanova K."/>
            <person name="Durmic Z."/>
            <person name="Nichols P."/>
            <person name="Revell C."/>
            <person name="Isobe S.N."/>
            <person name="Edwards D."/>
            <person name="Erskine W."/>
        </authorList>
    </citation>
    <scope>NUCLEOTIDE SEQUENCE [LARGE SCALE GENOMIC DNA]</scope>
    <source>
        <strain evidence="4">cv. Daliak</strain>
    </source>
</reference>
<dbReference type="SUPFAM" id="SSF56219">
    <property type="entry name" value="DNase I-like"/>
    <property type="match status" value="1"/>
</dbReference>